<dbReference type="Gene3D" id="3.30.2020.10">
    <property type="entry name" value="NE0471-like N-terminal domain"/>
    <property type="match status" value="1"/>
</dbReference>
<evidence type="ECO:0000313" key="1">
    <source>
        <dbReference type="EMBL" id="RWX52287.1"/>
    </source>
</evidence>
<protein>
    <recommendedName>
        <fullName evidence="3">DUF2442 domain-containing protein</fullName>
    </recommendedName>
</protein>
<gene>
    <name evidence="1" type="ORF">VU01_102211</name>
</gene>
<dbReference type="EMBL" id="MTKS01000022">
    <property type="protein sequence ID" value="RWX52287.1"/>
    <property type="molecule type" value="Genomic_DNA"/>
</dbReference>
<dbReference type="Pfam" id="PF10387">
    <property type="entry name" value="DUF2442"/>
    <property type="match status" value="1"/>
</dbReference>
<reference evidence="1 2" key="1">
    <citation type="submission" date="2017-01" db="EMBL/GenBank/DDBJ databases">
        <title>The cable genome- insights into the physiology and evolution of filamentous bacteria capable of sulfide oxidation via long distance electron transfer.</title>
        <authorList>
            <person name="Schreiber L."/>
            <person name="Bjerg J.T."/>
            <person name="Boggild A."/>
            <person name="Van De Vossenberg J."/>
            <person name="Meysman F."/>
            <person name="Nielsen L.P."/>
            <person name="Schramm A."/>
            <person name="Kjeldsen K.U."/>
        </authorList>
    </citation>
    <scope>NUCLEOTIDE SEQUENCE [LARGE SCALE GENOMIC DNA]</scope>
    <source>
        <strain evidence="1">A5</strain>
    </source>
</reference>
<proteinExistence type="predicted"/>
<dbReference type="InterPro" id="IPR018841">
    <property type="entry name" value="DUF2442"/>
</dbReference>
<keyword evidence="2" id="KW-1185">Reference proteome</keyword>
<accession>A0A444JH00</accession>
<sequence length="99" mass="11324">MTSASKTPWKKAVGAKPHQGYRLHVMMEDDEALDLDLTPLITQRESFWRLKNFRYFKKVAIDPLGGLCWPGGEDIAPTRIPYYAVGKRGRRRKVTTGMT</sequence>
<dbReference type="AlphaFoldDB" id="A0A444JH00"/>
<dbReference type="Proteomes" id="UP000288892">
    <property type="component" value="Unassembled WGS sequence"/>
</dbReference>
<evidence type="ECO:0008006" key="3">
    <source>
        <dbReference type="Google" id="ProtNLM"/>
    </source>
</evidence>
<name>A0A444JH00_9BACT</name>
<organism evidence="1 2">
    <name type="scientific">Candidatus Electrothrix marina</name>
    <dbReference type="NCBI Taxonomy" id="1859130"/>
    <lineage>
        <taxon>Bacteria</taxon>
        <taxon>Pseudomonadati</taxon>
        <taxon>Thermodesulfobacteriota</taxon>
        <taxon>Desulfobulbia</taxon>
        <taxon>Desulfobulbales</taxon>
        <taxon>Desulfobulbaceae</taxon>
        <taxon>Candidatus Electrothrix</taxon>
    </lineage>
</organism>
<dbReference type="InterPro" id="IPR036782">
    <property type="entry name" value="NE0471-like_N"/>
</dbReference>
<dbReference type="SUPFAM" id="SSF143880">
    <property type="entry name" value="NE0471 N-terminal domain-like"/>
    <property type="match status" value="1"/>
</dbReference>
<comment type="caution">
    <text evidence="1">The sequence shown here is derived from an EMBL/GenBank/DDBJ whole genome shotgun (WGS) entry which is preliminary data.</text>
</comment>
<evidence type="ECO:0000313" key="2">
    <source>
        <dbReference type="Proteomes" id="UP000288892"/>
    </source>
</evidence>